<sequence length="444" mass="47029">MHTPDTEETYVTVRRSALPATAALLLCTALASSVVPAHAATAAESLPAVTARAETAPLHDDDQGGNADADDPAIWRNAAAPDRSLVIATAKEGGLRVYDLDARQVQSLPAPPPAGPDDAPGRFNNVDLVHGTALAGVRSDLAVVSDRGHDRLRVYRIDRDNPAGPLTDVTDPQAAPIFSTDQEEINEQDTAYGLATWTDPTTRRSYALVSRNNRTTVALLELVARTNGTVGYRKVRTLDLPAAFRLPDGTSWSPCGEPGELPQVEGMVVDPANGTLYAGQEDVGIWRVRADLTGTPVLIDKVREYGVPAAYDEESDECSPTAPDPGHGGEHLAADVEGLTLLTEADGDGYVLASSQGDNTFALYDRELADDNEYEAGFRVAASSVLDGAEECDGAAVLNAPLGRKYPNGLLVVQDGDDTPSVDDRDATGFKFVDLAQVMDVVDD</sequence>
<evidence type="ECO:0000256" key="1">
    <source>
        <dbReference type="SAM" id="SignalP"/>
    </source>
</evidence>
<keyword evidence="1" id="KW-0732">Signal</keyword>
<dbReference type="Proteomes" id="UP001250181">
    <property type="component" value="Unassembled WGS sequence"/>
</dbReference>
<feature type="signal peptide" evidence="1">
    <location>
        <begin position="1"/>
        <end position="39"/>
    </location>
</feature>
<dbReference type="Gene3D" id="2.120.10.30">
    <property type="entry name" value="TolB, C-terminal domain"/>
    <property type="match status" value="1"/>
</dbReference>
<evidence type="ECO:0000313" key="3">
    <source>
        <dbReference type="EMBL" id="MDT9682797.1"/>
    </source>
</evidence>
<dbReference type="SUPFAM" id="SSF50956">
    <property type="entry name" value="Thermostable phytase (3-phytase)"/>
    <property type="match status" value="1"/>
</dbReference>
<dbReference type="InterPro" id="IPR003431">
    <property type="entry name" value="B-propeller_Phytase"/>
</dbReference>
<keyword evidence="4" id="KW-1185">Reference proteome</keyword>
<feature type="domain" description="BPP" evidence="2">
    <location>
        <begin position="39"/>
        <end position="442"/>
    </location>
</feature>
<accession>A0ABU3QJ65</accession>
<dbReference type="Pfam" id="PF02333">
    <property type="entry name" value="Phytase"/>
    <property type="match status" value="2"/>
</dbReference>
<comment type="caution">
    <text evidence="3">The sequence shown here is derived from an EMBL/GenBank/DDBJ whole genome shotgun (WGS) entry which is preliminary data.</text>
</comment>
<protein>
    <submittedName>
        <fullName evidence="3">Phytase</fullName>
    </submittedName>
</protein>
<evidence type="ECO:0000313" key="4">
    <source>
        <dbReference type="Proteomes" id="UP001250181"/>
    </source>
</evidence>
<feature type="chain" id="PRO_5046477369" evidence="1">
    <location>
        <begin position="40"/>
        <end position="444"/>
    </location>
</feature>
<proteinExistence type="predicted"/>
<dbReference type="PROSITE" id="PS51318">
    <property type="entry name" value="TAT"/>
    <property type="match status" value="1"/>
</dbReference>
<dbReference type="InterPro" id="IPR006311">
    <property type="entry name" value="TAT_signal"/>
</dbReference>
<dbReference type="RefSeq" id="WP_315877878.1">
    <property type="nucleotide sequence ID" value="NZ_JAWCTQ010000012.1"/>
</dbReference>
<gene>
    <name evidence="3" type="ORF">RND61_12050</name>
</gene>
<dbReference type="PROSITE" id="PS51662">
    <property type="entry name" value="BP_PHYTASE"/>
    <property type="match status" value="1"/>
</dbReference>
<dbReference type="EMBL" id="JAWCTQ010000012">
    <property type="protein sequence ID" value="MDT9682797.1"/>
    <property type="molecule type" value="Genomic_DNA"/>
</dbReference>
<reference evidence="3 4" key="1">
    <citation type="submission" date="2023-09" db="EMBL/GenBank/DDBJ databases">
        <title>Streptomyces sp. nov.: A antagonism against Alternaria gaisen Producing Streptochlin, Isolated from Tamarix root soil.</title>
        <authorList>
            <person name="Chen Y."/>
        </authorList>
    </citation>
    <scope>NUCLEOTIDE SEQUENCE [LARGE SCALE GENOMIC DNA]</scope>
    <source>
        <strain evidence="3 4">TRM76323</strain>
    </source>
</reference>
<evidence type="ECO:0000259" key="2">
    <source>
        <dbReference type="PROSITE" id="PS51662"/>
    </source>
</evidence>
<dbReference type="InterPro" id="IPR011042">
    <property type="entry name" value="6-blade_b-propeller_TolB-like"/>
</dbReference>
<organism evidence="3 4">
    <name type="scientific">Streptomyces tamarix</name>
    <dbReference type="NCBI Taxonomy" id="3078565"/>
    <lineage>
        <taxon>Bacteria</taxon>
        <taxon>Bacillati</taxon>
        <taxon>Actinomycetota</taxon>
        <taxon>Actinomycetes</taxon>
        <taxon>Kitasatosporales</taxon>
        <taxon>Streptomycetaceae</taxon>
        <taxon>Streptomyces</taxon>
    </lineage>
</organism>
<name>A0ABU3QJ65_9ACTN</name>